<feature type="region of interest" description="Disordered" evidence="3">
    <location>
        <begin position="1"/>
        <end position="27"/>
    </location>
</feature>
<dbReference type="InterPro" id="IPR007420">
    <property type="entry name" value="DUF465"/>
</dbReference>
<reference evidence="5" key="2">
    <citation type="submission" date="2025-08" db="UniProtKB">
        <authorList>
            <consortium name="Ensembl"/>
        </authorList>
    </citation>
    <scope>IDENTIFICATION</scope>
</reference>
<evidence type="ECO:0000313" key="5">
    <source>
        <dbReference type="Ensembl" id="ENSHHUP00000028674.1"/>
    </source>
</evidence>
<dbReference type="AlphaFoldDB" id="A0A4W5LSI1"/>
<dbReference type="PROSITE" id="PS51192">
    <property type="entry name" value="HELICASE_ATP_BIND_1"/>
    <property type="match status" value="1"/>
</dbReference>
<comment type="similarity">
    <text evidence="1">Belongs to the SNF2/RAD54 helicase family.</text>
</comment>
<dbReference type="InterPro" id="IPR038718">
    <property type="entry name" value="SNF2-like_sf"/>
</dbReference>
<sequence>QDRAGQRNRVGQSHADTAGGVHHQQGSAQAARLQALASFQPQLPSTLQAQLRDYQQEGYEWMSRLAHWGVGACLADDMGLGKTVQTLALLLERAPHGPQLVVAPTSVALNWLSETARFAPTLKVRPYHQFRSLAGLGAMDVVVVSYGLLQQDADAFAAIHWQSVVLDEAQAIKNAGTKRAQAVMDLNAEFRLAASGTPVENHLGELWSLFRFLNPGLLGSQERFAQRFGNPIERGDKGAKKALKTLIQPFILRRTKTQVLDELPPRTEITRKVPLSSDELHLYEAMRQQAVTKLDELKKFRELITQLKTEDAHFTRLFDKHNELDQQIKNMEAQIVSASQTEIETLKKEKLKLKDELYVILKSAAVV</sequence>
<dbReference type="Pfam" id="PF00176">
    <property type="entry name" value="SNF2-rel_dom"/>
    <property type="match status" value="1"/>
</dbReference>
<evidence type="ECO:0000313" key="6">
    <source>
        <dbReference type="Proteomes" id="UP000314982"/>
    </source>
</evidence>
<reference evidence="6" key="1">
    <citation type="submission" date="2018-06" db="EMBL/GenBank/DDBJ databases">
        <title>Genome assembly of Danube salmon.</title>
        <authorList>
            <person name="Macqueen D.J."/>
            <person name="Gundappa M.K."/>
        </authorList>
    </citation>
    <scope>NUCLEOTIDE SEQUENCE [LARGE SCALE GENOMIC DNA]</scope>
</reference>
<dbReference type="GO" id="GO:0005694">
    <property type="term" value="C:chromosome"/>
    <property type="evidence" value="ECO:0007669"/>
    <property type="project" value="UniProtKB-ARBA"/>
</dbReference>
<evidence type="ECO:0000256" key="1">
    <source>
        <dbReference type="ARBA" id="ARBA00007025"/>
    </source>
</evidence>
<dbReference type="InterPro" id="IPR014001">
    <property type="entry name" value="Helicase_ATP-bd"/>
</dbReference>
<dbReference type="Gene3D" id="3.40.50.10810">
    <property type="entry name" value="Tandem AAA-ATPase domain"/>
    <property type="match status" value="1"/>
</dbReference>
<dbReference type="Pfam" id="PF04325">
    <property type="entry name" value="DUF465"/>
    <property type="match status" value="1"/>
</dbReference>
<dbReference type="InterPro" id="IPR000330">
    <property type="entry name" value="SNF2_N"/>
</dbReference>
<evidence type="ECO:0000259" key="4">
    <source>
        <dbReference type="PROSITE" id="PS51192"/>
    </source>
</evidence>
<organism evidence="5 6">
    <name type="scientific">Hucho hucho</name>
    <name type="common">huchen</name>
    <dbReference type="NCBI Taxonomy" id="62062"/>
    <lineage>
        <taxon>Eukaryota</taxon>
        <taxon>Metazoa</taxon>
        <taxon>Chordata</taxon>
        <taxon>Craniata</taxon>
        <taxon>Vertebrata</taxon>
        <taxon>Euteleostomi</taxon>
        <taxon>Actinopterygii</taxon>
        <taxon>Neopterygii</taxon>
        <taxon>Teleostei</taxon>
        <taxon>Protacanthopterygii</taxon>
        <taxon>Salmoniformes</taxon>
        <taxon>Salmonidae</taxon>
        <taxon>Salmoninae</taxon>
        <taxon>Hucho</taxon>
    </lineage>
</organism>
<feature type="domain" description="Helicase ATP-binding" evidence="4">
    <location>
        <begin position="63"/>
        <end position="216"/>
    </location>
</feature>
<protein>
    <recommendedName>
        <fullName evidence="4">Helicase ATP-binding domain-containing protein</fullName>
    </recommendedName>
</protein>
<dbReference type="GO" id="GO:0005524">
    <property type="term" value="F:ATP binding"/>
    <property type="evidence" value="ECO:0007669"/>
    <property type="project" value="InterPro"/>
</dbReference>
<feature type="coiled-coil region" evidence="2">
    <location>
        <begin position="314"/>
        <end position="356"/>
    </location>
</feature>
<dbReference type="Gene3D" id="6.10.280.50">
    <property type="match status" value="1"/>
</dbReference>
<dbReference type="Proteomes" id="UP000314982">
    <property type="component" value="Unassembled WGS sequence"/>
</dbReference>
<keyword evidence="2" id="KW-0175">Coiled coil</keyword>
<dbReference type="SMART" id="SM00487">
    <property type="entry name" value="DEXDc"/>
    <property type="match status" value="1"/>
</dbReference>
<dbReference type="SUPFAM" id="SSF52540">
    <property type="entry name" value="P-loop containing nucleoside triphosphate hydrolases"/>
    <property type="match status" value="1"/>
</dbReference>
<dbReference type="InterPro" id="IPR027417">
    <property type="entry name" value="P-loop_NTPase"/>
</dbReference>
<evidence type="ECO:0000256" key="2">
    <source>
        <dbReference type="SAM" id="Coils"/>
    </source>
</evidence>
<dbReference type="CDD" id="cd18012">
    <property type="entry name" value="DEXQc_arch_SWI2_SNF2"/>
    <property type="match status" value="1"/>
</dbReference>
<proteinExistence type="inferred from homology"/>
<evidence type="ECO:0000256" key="3">
    <source>
        <dbReference type="SAM" id="MobiDB-lite"/>
    </source>
</evidence>
<keyword evidence="6" id="KW-1185">Reference proteome</keyword>
<name>A0A4W5LSI1_9TELE</name>
<dbReference type="Ensembl" id="ENSHHUT00000029868.1">
    <property type="protein sequence ID" value="ENSHHUP00000028674.1"/>
    <property type="gene ID" value="ENSHHUG00000018286.1"/>
</dbReference>
<dbReference type="STRING" id="62062.ENSHHUP00000028674"/>
<dbReference type="PANTHER" id="PTHR10799">
    <property type="entry name" value="SNF2/RAD54 HELICASE FAMILY"/>
    <property type="match status" value="1"/>
</dbReference>
<accession>A0A4W5LSI1</accession>
<dbReference type="InterPro" id="IPR038444">
    <property type="entry name" value="DUF465_sf"/>
</dbReference>
<reference evidence="5" key="3">
    <citation type="submission" date="2025-09" db="UniProtKB">
        <authorList>
            <consortium name="Ensembl"/>
        </authorList>
    </citation>
    <scope>IDENTIFICATION</scope>
</reference>